<dbReference type="PROSITE" id="PS00463">
    <property type="entry name" value="ZN2_CY6_FUNGAL_1"/>
    <property type="match status" value="1"/>
</dbReference>
<keyword evidence="3" id="KW-0805">Transcription regulation</keyword>
<evidence type="ECO:0000256" key="2">
    <source>
        <dbReference type="ARBA" id="ARBA00022833"/>
    </source>
</evidence>
<dbReference type="SMART" id="SM00066">
    <property type="entry name" value="GAL4"/>
    <property type="match status" value="1"/>
</dbReference>
<keyword evidence="4" id="KW-0238">DNA-binding</keyword>
<feature type="domain" description="Zn(2)-C6 fungal-type" evidence="8">
    <location>
        <begin position="189"/>
        <end position="217"/>
    </location>
</feature>
<name>F2Q3B2_TRIEC</name>
<evidence type="ECO:0000313" key="9">
    <source>
        <dbReference type="EMBL" id="EGE08630.1"/>
    </source>
</evidence>
<dbReference type="OrthoDB" id="5375558at2759"/>
<accession>F2Q3B2</accession>
<feature type="compositionally biased region" description="Polar residues" evidence="7">
    <location>
        <begin position="351"/>
        <end position="364"/>
    </location>
</feature>
<evidence type="ECO:0000256" key="1">
    <source>
        <dbReference type="ARBA" id="ARBA00022723"/>
    </source>
</evidence>
<keyword evidence="6" id="KW-0539">Nucleus</keyword>
<dbReference type="eggNOG" id="ENOG502S9F6">
    <property type="taxonomic scope" value="Eukaryota"/>
</dbReference>
<keyword evidence="2" id="KW-0862">Zinc</keyword>
<feature type="compositionally biased region" description="Low complexity" evidence="7">
    <location>
        <begin position="297"/>
        <end position="318"/>
    </location>
</feature>
<gene>
    <name evidence="9" type="ORF">TEQG_07547</name>
</gene>
<dbReference type="PROSITE" id="PS50048">
    <property type="entry name" value="ZN2_CY6_FUNGAL_2"/>
    <property type="match status" value="1"/>
</dbReference>
<evidence type="ECO:0000256" key="7">
    <source>
        <dbReference type="SAM" id="MobiDB-lite"/>
    </source>
</evidence>
<feature type="region of interest" description="Disordered" evidence="7">
    <location>
        <begin position="228"/>
        <end position="247"/>
    </location>
</feature>
<dbReference type="InterPro" id="IPR036864">
    <property type="entry name" value="Zn2-C6_fun-type_DNA-bd_sf"/>
</dbReference>
<dbReference type="PANTHER" id="PTHR36206:SF13">
    <property type="entry name" value="TRANSCRIPTIONAL REGULATORY PROTEIN MOC3"/>
    <property type="match status" value="1"/>
</dbReference>
<dbReference type="GO" id="GO:0003677">
    <property type="term" value="F:DNA binding"/>
    <property type="evidence" value="ECO:0007669"/>
    <property type="project" value="UniProtKB-KW"/>
</dbReference>
<organism evidence="9 10">
    <name type="scientific">Trichophyton equinum (strain ATCC MYA-4606 / CBS 127.97)</name>
    <name type="common">Horse ringworm fungus</name>
    <dbReference type="NCBI Taxonomy" id="559882"/>
    <lineage>
        <taxon>Eukaryota</taxon>
        <taxon>Fungi</taxon>
        <taxon>Dikarya</taxon>
        <taxon>Ascomycota</taxon>
        <taxon>Pezizomycotina</taxon>
        <taxon>Eurotiomycetes</taxon>
        <taxon>Eurotiomycetidae</taxon>
        <taxon>Onygenales</taxon>
        <taxon>Arthrodermataceae</taxon>
        <taxon>Trichophyton</taxon>
    </lineage>
</organism>
<evidence type="ECO:0000256" key="5">
    <source>
        <dbReference type="ARBA" id="ARBA00023163"/>
    </source>
</evidence>
<evidence type="ECO:0000256" key="6">
    <source>
        <dbReference type="ARBA" id="ARBA00023242"/>
    </source>
</evidence>
<feature type="compositionally biased region" description="Low complexity" evidence="7">
    <location>
        <begin position="74"/>
        <end position="99"/>
    </location>
</feature>
<feature type="region of interest" description="Disordered" evidence="7">
    <location>
        <begin position="114"/>
        <end position="143"/>
    </location>
</feature>
<dbReference type="SUPFAM" id="SSF57701">
    <property type="entry name" value="Zn2/Cys6 DNA-binding domain"/>
    <property type="match status" value="1"/>
</dbReference>
<reference evidence="10" key="1">
    <citation type="journal article" date="2012" name="MBio">
        <title>Comparative genome analysis of Trichophyton rubrum and related dermatophytes reveals candidate genes involved in infection.</title>
        <authorList>
            <person name="Martinez D.A."/>
            <person name="Oliver B.G."/>
            <person name="Graeser Y."/>
            <person name="Goldberg J.M."/>
            <person name="Li W."/>
            <person name="Martinez-Rossi N.M."/>
            <person name="Monod M."/>
            <person name="Shelest E."/>
            <person name="Barton R.C."/>
            <person name="Birch E."/>
            <person name="Brakhage A.A."/>
            <person name="Chen Z."/>
            <person name="Gurr S.J."/>
            <person name="Heiman D."/>
            <person name="Heitman J."/>
            <person name="Kosti I."/>
            <person name="Rossi A."/>
            <person name="Saif S."/>
            <person name="Samalova M."/>
            <person name="Saunders C.W."/>
            <person name="Shea T."/>
            <person name="Summerbell R.C."/>
            <person name="Xu J."/>
            <person name="Young S."/>
            <person name="Zeng Q."/>
            <person name="Birren B.W."/>
            <person name="Cuomo C.A."/>
            <person name="White T.C."/>
        </authorList>
    </citation>
    <scope>NUCLEOTIDE SEQUENCE [LARGE SCALE GENOMIC DNA]</scope>
    <source>
        <strain evidence="10">ATCC MYA-4606 / CBS 127.97</strain>
    </source>
</reference>
<evidence type="ECO:0000259" key="8">
    <source>
        <dbReference type="PROSITE" id="PS50048"/>
    </source>
</evidence>
<dbReference type="InterPro" id="IPR001138">
    <property type="entry name" value="Zn2Cys6_DnaBD"/>
</dbReference>
<sequence>MTDGETPPGSASAPATTTDASAEAQTPTQAEQSATTHVDGQSNTTPEGSQHTSAVDNSLSQPPATSIPPPQPSIPQTEAPDPVYQLAAASSALDASQSGAVDHAVQLQALQQFNNDQGPFDPNTSSTPHGAPASVPTAPAPAAPAPVTHITQYYGEIPAGGFSDGFELVTDESAANRMKRDVKRRTKTGCLTCRKRRIKCDERHPVCRNCEKSKRDCLGYDPVFRSQPGPSSLQPAPTAHPSLQVAPQNPHQATVLNQAYLPNSSTAHSVSPSINTGSSASPPQEKLDFGTEPEPTPLAAAQPAQAAPAAPATAPTAQSRSVTPRVAEGHPLIAASTTLPNSEKMEPRAQEPTNGTDTSDSTDPQLTYAVKRLSLLEALLTGTILENNPVSRHNYPEDDPVVTTSGLNAQIKNRQLGFWESMGDYLSIPDNEPDASDKRDKALFAARAFLDMIENRDVVYSIAVVRNISKFQPRKFKLPVASDEKDPAAKLYVACRFLEDEVRGKATNQVTRRISQLTVRYWDEPYNV</sequence>
<feature type="compositionally biased region" description="Polar residues" evidence="7">
    <location>
        <begin position="25"/>
        <end position="61"/>
    </location>
</feature>
<dbReference type="InterPro" id="IPR052360">
    <property type="entry name" value="Transcr_Regulatory_Proteins"/>
</dbReference>
<dbReference type="GO" id="GO:0000981">
    <property type="term" value="F:DNA-binding transcription factor activity, RNA polymerase II-specific"/>
    <property type="evidence" value="ECO:0007669"/>
    <property type="project" value="InterPro"/>
</dbReference>
<feature type="compositionally biased region" description="Polar residues" evidence="7">
    <location>
        <begin position="264"/>
        <end position="282"/>
    </location>
</feature>
<keyword evidence="10" id="KW-1185">Reference proteome</keyword>
<dbReference type="Proteomes" id="UP000009169">
    <property type="component" value="Unassembled WGS sequence"/>
</dbReference>
<dbReference type="EMBL" id="DS995783">
    <property type="protein sequence ID" value="EGE08630.1"/>
    <property type="molecule type" value="Genomic_DNA"/>
</dbReference>
<keyword evidence="1" id="KW-0479">Metal-binding</keyword>
<dbReference type="PANTHER" id="PTHR36206">
    <property type="entry name" value="ASPERCRYPTIN BIOSYNTHESIS CLUSTER-SPECIFIC TRANSCRIPTION REGULATOR ATNN-RELATED"/>
    <property type="match status" value="1"/>
</dbReference>
<dbReference type="Pfam" id="PF00172">
    <property type="entry name" value="Zn_clus"/>
    <property type="match status" value="1"/>
</dbReference>
<evidence type="ECO:0000256" key="4">
    <source>
        <dbReference type="ARBA" id="ARBA00023125"/>
    </source>
</evidence>
<dbReference type="Gene3D" id="4.10.240.10">
    <property type="entry name" value="Zn(2)-C6 fungal-type DNA-binding domain"/>
    <property type="match status" value="1"/>
</dbReference>
<feature type="compositionally biased region" description="Polar residues" evidence="7">
    <location>
        <begin position="114"/>
        <end position="128"/>
    </location>
</feature>
<feature type="region of interest" description="Disordered" evidence="7">
    <location>
        <begin position="264"/>
        <end position="364"/>
    </location>
</feature>
<protein>
    <submittedName>
        <fullName evidence="9">C6 finger domain-containing protein</fullName>
    </submittedName>
</protein>
<feature type="compositionally biased region" description="Low complexity" evidence="7">
    <location>
        <begin position="1"/>
        <end position="24"/>
    </location>
</feature>
<evidence type="ECO:0000256" key="3">
    <source>
        <dbReference type="ARBA" id="ARBA00023015"/>
    </source>
</evidence>
<dbReference type="VEuPathDB" id="FungiDB:TEQG_07547"/>
<dbReference type="AlphaFoldDB" id="F2Q3B2"/>
<keyword evidence="5" id="KW-0804">Transcription</keyword>
<proteinExistence type="predicted"/>
<feature type="region of interest" description="Disordered" evidence="7">
    <location>
        <begin position="1"/>
        <end position="99"/>
    </location>
</feature>
<evidence type="ECO:0000313" key="10">
    <source>
        <dbReference type="Proteomes" id="UP000009169"/>
    </source>
</evidence>
<dbReference type="GO" id="GO:0008270">
    <property type="term" value="F:zinc ion binding"/>
    <property type="evidence" value="ECO:0007669"/>
    <property type="project" value="InterPro"/>
</dbReference>
<dbReference type="CDD" id="cd00067">
    <property type="entry name" value="GAL4"/>
    <property type="match status" value="1"/>
</dbReference>
<dbReference type="HOGENOM" id="CLU_016696_2_0_1"/>